<dbReference type="InterPro" id="IPR005025">
    <property type="entry name" value="FMN_Rdtase-like_dom"/>
</dbReference>
<dbReference type="SUPFAM" id="SSF52218">
    <property type="entry name" value="Flavoproteins"/>
    <property type="match status" value="1"/>
</dbReference>
<gene>
    <name evidence="4" type="ORF">SDC9_92278</name>
</gene>
<organism evidence="4">
    <name type="scientific">bioreactor metagenome</name>
    <dbReference type="NCBI Taxonomy" id="1076179"/>
    <lineage>
        <taxon>unclassified sequences</taxon>
        <taxon>metagenomes</taxon>
        <taxon>ecological metagenomes</taxon>
    </lineage>
</organism>
<dbReference type="GO" id="GO:0016491">
    <property type="term" value="F:oxidoreductase activity"/>
    <property type="evidence" value="ECO:0007669"/>
    <property type="project" value="InterPro"/>
</dbReference>
<dbReference type="InterPro" id="IPR029039">
    <property type="entry name" value="Flavoprotein-like_sf"/>
</dbReference>
<dbReference type="Gene3D" id="3.40.50.360">
    <property type="match status" value="1"/>
</dbReference>
<accession>A0A644ZX85</accession>
<dbReference type="InterPro" id="IPR051796">
    <property type="entry name" value="ISF_SsuE-like"/>
</dbReference>
<dbReference type="AlphaFoldDB" id="A0A644ZX85"/>
<name>A0A644ZX85_9ZZZZ</name>
<keyword evidence="2" id="KW-0288">FMN</keyword>
<evidence type="ECO:0000256" key="2">
    <source>
        <dbReference type="ARBA" id="ARBA00022643"/>
    </source>
</evidence>
<feature type="domain" description="NADPH-dependent FMN reductase-like" evidence="3">
    <location>
        <begin position="1"/>
        <end position="153"/>
    </location>
</feature>
<evidence type="ECO:0000256" key="1">
    <source>
        <dbReference type="ARBA" id="ARBA00022630"/>
    </source>
</evidence>
<evidence type="ECO:0000313" key="4">
    <source>
        <dbReference type="EMBL" id="MPM45590.1"/>
    </source>
</evidence>
<comment type="caution">
    <text evidence="4">The sequence shown here is derived from an EMBL/GenBank/DDBJ whole genome shotgun (WGS) entry which is preliminary data.</text>
</comment>
<evidence type="ECO:0000259" key="3">
    <source>
        <dbReference type="Pfam" id="PF03358"/>
    </source>
</evidence>
<keyword evidence="1" id="KW-0285">Flavoprotein</keyword>
<protein>
    <recommendedName>
        <fullName evidence="3">NADPH-dependent FMN reductase-like domain-containing protein</fullName>
    </recommendedName>
</protein>
<proteinExistence type="predicted"/>
<sequence>MHVLMINSSPHQKGCTNRALEEIASVLAQNGIESEILWIGKESLHGCIDCGYCFKHGVCVFNDDKVNEAAQKALACDALILGAPVHYASIAGAGSAFLDRLFRVVSKRMYLKPGASVVSCRRGGASASFDQLNKYFTISGMPVVSSTYWNSVHGNSVEEVEQDLEGLQVMRNLGANLAWLLQSIAAGKKAGLAAPEAERRFVTNYIR</sequence>
<dbReference type="PANTHER" id="PTHR43278">
    <property type="entry name" value="NAD(P)H-DEPENDENT FMN-CONTAINING OXIDOREDUCTASE YWQN-RELATED"/>
    <property type="match status" value="1"/>
</dbReference>
<dbReference type="EMBL" id="VSSQ01010936">
    <property type="protein sequence ID" value="MPM45590.1"/>
    <property type="molecule type" value="Genomic_DNA"/>
</dbReference>
<dbReference type="PANTHER" id="PTHR43278:SF4">
    <property type="entry name" value="NAD(P)H-DEPENDENT FMN-CONTAINING OXIDOREDUCTASE YWQN-RELATED"/>
    <property type="match status" value="1"/>
</dbReference>
<dbReference type="Pfam" id="PF03358">
    <property type="entry name" value="FMN_red"/>
    <property type="match status" value="1"/>
</dbReference>
<reference evidence="4" key="1">
    <citation type="submission" date="2019-08" db="EMBL/GenBank/DDBJ databases">
        <authorList>
            <person name="Kucharzyk K."/>
            <person name="Murdoch R.W."/>
            <person name="Higgins S."/>
            <person name="Loffler F."/>
        </authorList>
    </citation>
    <scope>NUCLEOTIDE SEQUENCE</scope>
</reference>